<evidence type="ECO:0000313" key="3">
    <source>
        <dbReference type="EMBL" id="KGM51785.1"/>
    </source>
</evidence>
<dbReference type="AlphaFoldDB" id="A0A0A0ENG5"/>
<evidence type="ECO:0000313" key="4">
    <source>
        <dbReference type="Proteomes" id="UP000030017"/>
    </source>
</evidence>
<feature type="repeat" description="TPR" evidence="1">
    <location>
        <begin position="53"/>
        <end position="86"/>
    </location>
</feature>
<organism evidence="3 4">
    <name type="scientific">Lysobacter concretionis Ko07 = DSM 16239</name>
    <dbReference type="NCBI Taxonomy" id="1122185"/>
    <lineage>
        <taxon>Bacteria</taxon>
        <taxon>Pseudomonadati</taxon>
        <taxon>Pseudomonadota</taxon>
        <taxon>Gammaproteobacteria</taxon>
        <taxon>Lysobacterales</taxon>
        <taxon>Lysobacteraceae</taxon>
        <taxon>Novilysobacter</taxon>
    </lineage>
</organism>
<protein>
    <submittedName>
        <fullName evidence="3">Uncharacterized protein</fullName>
    </submittedName>
</protein>
<gene>
    <name evidence="3" type="ORF">N792_09050</name>
</gene>
<dbReference type="Gene3D" id="1.25.40.10">
    <property type="entry name" value="Tetratricopeptide repeat domain"/>
    <property type="match status" value="1"/>
</dbReference>
<comment type="caution">
    <text evidence="3">The sequence shown here is derived from an EMBL/GenBank/DDBJ whole genome shotgun (WGS) entry which is preliminary data.</text>
</comment>
<evidence type="ECO:0000256" key="2">
    <source>
        <dbReference type="SAM" id="MobiDB-lite"/>
    </source>
</evidence>
<proteinExistence type="predicted"/>
<dbReference type="SUPFAM" id="SSF48452">
    <property type="entry name" value="TPR-like"/>
    <property type="match status" value="1"/>
</dbReference>
<dbReference type="EMBL" id="AVPS01000005">
    <property type="protein sequence ID" value="KGM51785.1"/>
    <property type="molecule type" value="Genomic_DNA"/>
</dbReference>
<dbReference type="RefSeq" id="WP_156969337.1">
    <property type="nucleotide sequence ID" value="NZ_AVPS01000005.1"/>
</dbReference>
<feature type="region of interest" description="Disordered" evidence="2">
    <location>
        <begin position="158"/>
        <end position="189"/>
    </location>
</feature>
<reference evidence="3 4" key="1">
    <citation type="submission" date="2013-08" db="EMBL/GenBank/DDBJ databases">
        <title>Genome sequencing of Lysobacter.</title>
        <authorList>
            <person name="Zhang S."/>
            <person name="Wang G."/>
        </authorList>
    </citation>
    <scope>NUCLEOTIDE SEQUENCE [LARGE SCALE GENOMIC DNA]</scope>
    <source>
        <strain evidence="3 4">Ko07</strain>
    </source>
</reference>
<name>A0A0A0ENG5_9GAMM</name>
<dbReference type="Proteomes" id="UP000030017">
    <property type="component" value="Unassembled WGS sequence"/>
</dbReference>
<accession>A0A0A0ENG5</accession>
<sequence length="189" mass="20241">MLTAALGGCATLASSVPDYEKSLAIAEAASQAGETESALAAYRQAGAEEPTRTQPWRQIARLQAEHGQWAQAFAAAQRVLQLEPGDAEAGELLVHSGLQVAGQSLQHLQEGDAGQVEMNREQAEVLLARMVAVFGVEAIPEEVLEDFGKTVIEKCRSRPFRAPHNRQTPKTPEKTTADPFDVLGDGRPG</sequence>
<dbReference type="InterPro" id="IPR019734">
    <property type="entry name" value="TPR_rpt"/>
</dbReference>
<dbReference type="InterPro" id="IPR011990">
    <property type="entry name" value="TPR-like_helical_dom_sf"/>
</dbReference>
<dbReference type="eggNOG" id="COG0457">
    <property type="taxonomic scope" value="Bacteria"/>
</dbReference>
<keyword evidence="4" id="KW-1185">Reference proteome</keyword>
<keyword evidence="1" id="KW-0802">TPR repeat</keyword>
<dbReference type="OrthoDB" id="6005230at2"/>
<dbReference type="STRING" id="1122185.N792_09050"/>
<evidence type="ECO:0000256" key="1">
    <source>
        <dbReference type="PROSITE-ProRule" id="PRU00339"/>
    </source>
</evidence>
<dbReference type="PROSITE" id="PS50005">
    <property type="entry name" value="TPR"/>
    <property type="match status" value="1"/>
</dbReference>